<evidence type="ECO:0000259" key="2">
    <source>
        <dbReference type="PROSITE" id="PS50404"/>
    </source>
</evidence>
<comment type="similarity">
    <text evidence="1">Belongs to the GST superfamily.</text>
</comment>
<dbReference type="InterPro" id="IPR040079">
    <property type="entry name" value="Glutathione_S-Trfase"/>
</dbReference>
<dbReference type="GO" id="GO:0016740">
    <property type="term" value="F:transferase activity"/>
    <property type="evidence" value="ECO:0007669"/>
    <property type="project" value="UniProtKB-KW"/>
</dbReference>
<accession>A0A2R5FW71</accession>
<evidence type="ECO:0000259" key="3">
    <source>
        <dbReference type="PROSITE" id="PS50405"/>
    </source>
</evidence>
<gene>
    <name evidence="4" type="ORF">NIES4072_67280</name>
</gene>
<sequence>MLSLLGLEHEIIRVDLIVGEQKSAEFLKLNPFGQVPVLIDGKLVLRDSQAILVYLARQYGGESWLPSEPEAMGKVLQWLSTAANESQNSLSAARRFFLLGTPIDLEGAQQKARYTLEVIDKHLLNRDWLETNHPTIADIACYPYIELASDAQIVLEAYPQVSAWVTRIKQLPLYVAMPGF</sequence>
<dbReference type="EMBL" id="BDUD01000002">
    <property type="protein sequence ID" value="GBG23016.1"/>
    <property type="molecule type" value="Genomic_DNA"/>
</dbReference>
<organism evidence="4 5">
    <name type="scientific">Nostoc commune NIES-4072</name>
    <dbReference type="NCBI Taxonomy" id="2005467"/>
    <lineage>
        <taxon>Bacteria</taxon>
        <taxon>Bacillati</taxon>
        <taxon>Cyanobacteriota</taxon>
        <taxon>Cyanophyceae</taxon>
        <taxon>Nostocales</taxon>
        <taxon>Nostocaceae</taxon>
        <taxon>Nostoc</taxon>
    </lineage>
</organism>
<keyword evidence="4" id="KW-0808">Transferase</keyword>
<dbReference type="AlphaFoldDB" id="A0A2R5FW71"/>
<dbReference type="InterPro" id="IPR004045">
    <property type="entry name" value="Glutathione_S-Trfase_N"/>
</dbReference>
<name>A0A2R5FW71_NOSCO</name>
<proteinExistence type="inferred from homology"/>
<feature type="domain" description="GST C-terminal" evidence="3">
    <location>
        <begin position="68"/>
        <end position="180"/>
    </location>
</feature>
<dbReference type="SFLD" id="SFLDG00358">
    <property type="entry name" value="Main_(cytGST)"/>
    <property type="match status" value="1"/>
</dbReference>
<dbReference type="Proteomes" id="UP000245124">
    <property type="component" value="Unassembled WGS sequence"/>
</dbReference>
<feature type="domain" description="GST N-terminal" evidence="2">
    <location>
        <begin position="1"/>
        <end position="63"/>
    </location>
</feature>
<dbReference type="Gene3D" id="3.40.30.10">
    <property type="entry name" value="Glutaredoxin"/>
    <property type="match status" value="1"/>
</dbReference>
<dbReference type="Pfam" id="PF02798">
    <property type="entry name" value="GST_N"/>
    <property type="match status" value="1"/>
</dbReference>
<dbReference type="SFLD" id="SFLDS00019">
    <property type="entry name" value="Glutathione_Transferase_(cytos"/>
    <property type="match status" value="1"/>
</dbReference>
<reference evidence="4 5" key="1">
    <citation type="submission" date="2017-06" db="EMBL/GenBank/DDBJ databases">
        <title>Genome sequencing of cyanobaciteial culture collection at National Institute for Environmental Studies (NIES).</title>
        <authorList>
            <person name="Hirose Y."/>
            <person name="Shimura Y."/>
            <person name="Fujisawa T."/>
            <person name="Nakamura Y."/>
            <person name="Kawachi M."/>
        </authorList>
    </citation>
    <scope>NUCLEOTIDE SEQUENCE [LARGE SCALE GENOMIC DNA]</scope>
    <source>
        <strain evidence="4 5">NIES-4072</strain>
    </source>
</reference>
<dbReference type="InterPro" id="IPR036249">
    <property type="entry name" value="Thioredoxin-like_sf"/>
</dbReference>
<dbReference type="PANTHER" id="PTHR44051">
    <property type="entry name" value="GLUTATHIONE S-TRANSFERASE-RELATED"/>
    <property type="match status" value="1"/>
</dbReference>
<comment type="caution">
    <text evidence="4">The sequence shown here is derived from an EMBL/GenBank/DDBJ whole genome shotgun (WGS) entry which is preliminary data.</text>
</comment>
<dbReference type="InterPro" id="IPR036282">
    <property type="entry name" value="Glutathione-S-Trfase_C_sf"/>
</dbReference>
<dbReference type="InterPro" id="IPR010987">
    <property type="entry name" value="Glutathione-S-Trfase_C-like"/>
</dbReference>
<dbReference type="PANTHER" id="PTHR44051:SF2">
    <property type="entry name" value="HYPOTHETICAL GLUTATHIONE S-TRANSFERASE LIKE PROTEIN"/>
    <property type="match status" value="1"/>
</dbReference>
<dbReference type="Gene3D" id="1.20.1050.10">
    <property type="match status" value="1"/>
</dbReference>
<dbReference type="SUPFAM" id="SSF47616">
    <property type="entry name" value="GST C-terminal domain-like"/>
    <property type="match status" value="1"/>
</dbReference>
<dbReference type="InterPro" id="IPR004046">
    <property type="entry name" value="GST_C"/>
</dbReference>
<evidence type="ECO:0000256" key="1">
    <source>
        <dbReference type="RuleBase" id="RU003494"/>
    </source>
</evidence>
<dbReference type="Pfam" id="PF00043">
    <property type="entry name" value="GST_C"/>
    <property type="match status" value="1"/>
</dbReference>
<dbReference type="PROSITE" id="PS50404">
    <property type="entry name" value="GST_NTER"/>
    <property type="match status" value="1"/>
</dbReference>
<protein>
    <submittedName>
        <fullName evidence="4">Glutathione S-transferase domain protein</fullName>
    </submittedName>
</protein>
<evidence type="ECO:0000313" key="4">
    <source>
        <dbReference type="EMBL" id="GBG23016.1"/>
    </source>
</evidence>
<dbReference type="SUPFAM" id="SSF52833">
    <property type="entry name" value="Thioredoxin-like"/>
    <property type="match status" value="1"/>
</dbReference>
<evidence type="ECO:0000313" key="5">
    <source>
        <dbReference type="Proteomes" id="UP000245124"/>
    </source>
</evidence>
<keyword evidence="5" id="KW-1185">Reference proteome</keyword>
<dbReference type="PROSITE" id="PS50405">
    <property type="entry name" value="GST_CTER"/>
    <property type="match status" value="1"/>
</dbReference>